<dbReference type="EMBL" id="LT629772">
    <property type="protein sequence ID" value="SDT22208.1"/>
    <property type="molecule type" value="Genomic_DNA"/>
</dbReference>
<dbReference type="Pfam" id="PF11175">
    <property type="entry name" value="DUF2961"/>
    <property type="match status" value="1"/>
</dbReference>
<gene>
    <name evidence="1" type="ORF">SAMN04489812_4647</name>
</gene>
<evidence type="ECO:0008006" key="3">
    <source>
        <dbReference type="Google" id="ProtNLM"/>
    </source>
</evidence>
<dbReference type="Gene3D" id="2.60.120.1390">
    <property type="match status" value="1"/>
</dbReference>
<dbReference type="InterPro" id="IPR021345">
    <property type="entry name" value="DUF2961"/>
</dbReference>
<dbReference type="AlphaFoldDB" id="A0A1H1YKY8"/>
<organism evidence="1 2">
    <name type="scientific">Microlunatus soli</name>
    <dbReference type="NCBI Taxonomy" id="630515"/>
    <lineage>
        <taxon>Bacteria</taxon>
        <taxon>Bacillati</taxon>
        <taxon>Actinomycetota</taxon>
        <taxon>Actinomycetes</taxon>
        <taxon>Propionibacteriales</taxon>
        <taxon>Propionibacteriaceae</taxon>
        <taxon>Microlunatus</taxon>
    </lineage>
</organism>
<accession>A0A1H1YKY8</accession>
<evidence type="ECO:0000313" key="1">
    <source>
        <dbReference type="EMBL" id="SDT22208.1"/>
    </source>
</evidence>
<dbReference type="RefSeq" id="WP_091527841.1">
    <property type="nucleotide sequence ID" value="NZ_LT629772.1"/>
</dbReference>
<sequence>MLELPEPRSTHQLTTFDRRTGVKVMMVEPGESRIVGEATGPGYLARLWLTFPGWFWAHWEPDRLVDQQILKNLIIRIHVDGSPEPQIAAPVADLFGIGLGRVQNFSSLWIGMSSGGFYLALPMPFHESLRIEVDNRDPEQRVDLFLNALYQRAALGSDVPTLHAAFSTGRHRGDEPLELADIHGTGRYVGCTLSCQAEPRNYLGFLEAPEHIWIDGADDAQIVGTGMEDYFLGGWYFREGPFTGPEHGLPVKNALDSAVAMYRFHNRDAIWFQSRLRMAFVNPWSQDRVRPYAHSSVAFYYLDRPTPVPTVANIASLDCWYRTSSTDHQSWP</sequence>
<evidence type="ECO:0000313" key="2">
    <source>
        <dbReference type="Proteomes" id="UP000199103"/>
    </source>
</evidence>
<dbReference type="OrthoDB" id="2518538at2"/>
<name>A0A1H1YKY8_9ACTN</name>
<dbReference type="Proteomes" id="UP000199103">
    <property type="component" value="Chromosome I"/>
</dbReference>
<keyword evidence="2" id="KW-1185">Reference proteome</keyword>
<protein>
    <recommendedName>
        <fullName evidence="3">DUF2961 domain-containing protein</fullName>
    </recommendedName>
</protein>
<reference evidence="1 2" key="1">
    <citation type="submission" date="2016-10" db="EMBL/GenBank/DDBJ databases">
        <authorList>
            <person name="de Groot N.N."/>
        </authorList>
    </citation>
    <scope>NUCLEOTIDE SEQUENCE [LARGE SCALE GENOMIC DNA]</scope>
    <source>
        <strain evidence="1 2">DSM 21800</strain>
    </source>
</reference>
<dbReference type="STRING" id="630515.SAMN04489812_4647"/>
<proteinExistence type="predicted"/>